<keyword evidence="2" id="KW-0150">Chloroplast</keyword>
<feature type="transmembrane region" description="Helical" evidence="1">
    <location>
        <begin position="21"/>
        <end position="40"/>
    </location>
</feature>
<evidence type="ECO:0000313" key="2">
    <source>
        <dbReference type="EMBL" id="BAA57913.1"/>
    </source>
</evidence>
<accession>V9H1A0</accession>
<dbReference type="EMBL" id="AB001684">
    <property type="protein sequence ID" value="BAA57913.1"/>
    <property type="molecule type" value="Genomic_DNA"/>
</dbReference>
<proteinExistence type="predicted"/>
<name>V9H1A0_CHLVU</name>
<keyword evidence="2" id="KW-0934">Plastid</keyword>
<keyword evidence="1" id="KW-0812">Transmembrane</keyword>
<geneLocation type="chloroplast" evidence="2"/>
<keyword evidence="1" id="KW-1133">Transmembrane helix</keyword>
<protein>
    <submittedName>
        <fullName evidence="2">Uncharacterized protein</fullName>
    </submittedName>
</protein>
<evidence type="ECO:0000256" key="1">
    <source>
        <dbReference type="SAM" id="Phobius"/>
    </source>
</evidence>
<reference evidence="2" key="1">
    <citation type="journal article" date="1997" name="Proc. Natl. Acad. Sci. U.S.A.">
        <title>Complete nucleotide sequence of the chloroplast genome from the green alga Chlorella vulgaris: the existence of genes possibly involved in chloroplast division.</title>
        <authorList>
            <person name="Wakasugi T."/>
            <person name="Nagai T."/>
            <person name="Kapoor M."/>
            <person name="Sugita M."/>
            <person name="Ito M."/>
            <person name="Ito S."/>
            <person name="Tsudzuki J."/>
            <person name="Nakashima K."/>
            <person name="Tsudzuki T."/>
            <person name="Suzuki Y."/>
            <person name="Hamada A."/>
            <person name="Ohta T."/>
            <person name="Inamura A."/>
            <person name="Yoshinaga K."/>
            <person name="Sugiura M."/>
        </authorList>
    </citation>
    <scope>NUCLEOTIDE SEQUENCE</scope>
</reference>
<dbReference type="AlphaFoldDB" id="V9H1A0"/>
<dbReference type="RefSeq" id="NP_045837.1">
    <property type="nucleotide sequence ID" value="NC_001865.1"/>
</dbReference>
<keyword evidence="1" id="KW-0472">Membrane</keyword>
<organism evidence="2">
    <name type="scientific">Chlorella vulgaris</name>
    <name type="common">Green alga</name>
    <dbReference type="NCBI Taxonomy" id="3077"/>
    <lineage>
        <taxon>Eukaryota</taxon>
        <taxon>Viridiplantae</taxon>
        <taxon>Chlorophyta</taxon>
        <taxon>core chlorophytes</taxon>
        <taxon>Trebouxiophyceae</taxon>
        <taxon>Chlorellales</taxon>
        <taxon>Chlorellaceae</taxon>
        <taxon>Chlorella clade</taxon>
        <taxon>Chlorella</taxon>
    </lineage>
</organism>
<dbReference type="GeneID" id="1457431"/>
<sequence length="58" mass="7255">MQSISFLRVLFLFFFRKKRNIPFSLKFFLSFFLTSFYLGLVEKRCFYDKIKKKRDKHC</sequence>